<reference evidence="3" key="1">
    <citation type="journal article" date="2014" name="Int. J. Syst. Evol. Microbiol.">
        <title>Complete genome sequence of Corynebacterium casei LMG S-19264T (=DSM 44701T), isolated from a smear-ripened cheese.</title>
        <authorList>
            <consortium name="US DOE Joint Genome Institute (JGI-PGF)"/>
            <person name="Walter F."/>
            <person name="Albersmeier A."/>
            <person name="Kalinowski J."/>
            <person name="Ruckert C."/>
        </authorList>
    </citation>
    <scope>NUCLEOTIDE SEQUENCE</scope>
    <source>
        <strain evidence="3">JCM 13583</strain>
    </source>
</reference>
<dbReference type="AlphaFoldDB" id="A0AA37BRY1"/>
<keyword evidence="4" id="KW-1185">Reference proteome</keyword>
<evidence type="ECO:0000256" key="1">
    <source>
        <dbReference type="ARBA" id="ARBA00023229"/>
    </source>
</evidence>
<dbReference type="GO" id="GO:0016747">
    <property type="term" value="F:acyltransferase activity, transferring groups other than amino-acyl groups"/>
    <property type="evidence" value="ECO:0007669"/>
    <property type="project" value="InterPro"/>
</dbReference>
<evidence type="ECO:0000313" key="3">
    <source>
        <dbReference type="EMBL" id="GGM75635.1"/>
    </source>
</evidence>
<name>A0AA37BRY1_9ARCH</name>
<dbReference type="PIRSF" id="PIRSF000429">
    <property type="entry name" value="Ac-CoA_Ac_transf"/>
    <property type="match status" value="1"/>
</dbReference>
<evidence type="ECO:0000313" key="4">
    <source>
        <dbReference type="Proteomes" id="UP000632195"/>
    </source>
</evidence>
<evidence type="ECO:0000259" key="2">
    <source>
        <dbReference type="Pfam" id="PF22691"/>
    </source>
</evidence>
<comment type="caution">
    <text evidence="3">The sequence shown here is derived from an EMBL/GenBank/DDBJ whole genome shotgun (WGS) entry which is preliminary data.</text>
</comment>
<keyword evidence="1" id="KW-0414">Isoprene biosynthesis</keyword>
<reference evidence="3" key="2">
    <citation type="submission" date="2022-09" db="EMBL/GenBank/DDBJ databases">
        <authorList>
            <person name="Sun Q."/>
            <person name="Ohkuma M."/>
        </authorList>
    </citation>
    <scope>NUCLEOTIDE SEQUENCE</scope>
    <source>
        <strain evidence="3">JCM 13583</strain>
    </source>
</reference>
<dbReference type="PANTHER" id="PTHR42870">
    <property type="entry name" value="ACETYL-COA C-ACETYLTRANSFERASE"/>
    <property type="match status" value="1"/>
</dbReference>
<dbReference type="InterPro" id="IPR055140">
    <property type="entry name" value="Thiolase_C_2"/>
</dbReference>
<dbReference type="PANTHER" id="PTHR42870:SF2">
    <property type="entry name" value="LIPID-TRANSFER PROTEIN, PUTATIVE-RELATED"/>
    <property type="match status" value="1"/>
</dbReference>
<gene>
    <name evidence="3" type="ORF">GCM10007108_11950</name>
</gene>
<dbReference type="Pfam" id="PF22691">
    <property type="entry name" value="Thiolase_C_1"/>
    <property type="match status" value="1"/>
</dbReference>
<sequence>MRGSLAMGPTVAGYGQFIERKSSLSSMEIFARASSEAMGMAGLSPGDIDGFLFATTPGCVEPPERMMLADQVAGYLGLHGLGYMEHLDIGGASFNAMVFRAARAVDAGLARNVLVLGGGKGSMRKEAALAGHSYERYYTPAARAREYLPLSDYAILTSHYNTVNGGEDRGRAMIAVRERENANLNGGAFFRGPLDADDILESPVVSDPLHLLECASPSDGASAFIVSSSAGSDCSVSILSYSEAHDPRPLFERPEMLKTPAHRSIPSAMSAAGVSAGKVDLVMLYDAFTTMVMLEVEAAGLAERGKGWKYAEENSFGPESSTPINTNGGTLNTTQPAFMSGGVILHEALEQLCGRAGRRQVKGAQRAMVNAIGGIMNHSTTIVLGV</sequence>
<dbReference type="SUPFAM" id="SSF53901">
    <property type="entry name" value="Thiolase-like"/>
    <property type="match status" value="2"/>
</dbReference>
<dbReference type="EMBL" id="BMNY01000002">
    <property type="protein sequence ID" value="GGM75635.1"/>
    <property type="molecule type" value="Genomic_DNA"/>
</dbReference>
<dbReference type="InterPro" id="IPR002155">
    <property type="entry name" value="Thiolase"/>
</dbReference>
<dbReference type="CDD" id="cd00829">
    <property type="entry name" value="SCP-x_thiolase"/>
    <property type="match status" value="1"/>
</dbReference>
<proteinExistence type="predicted"/>
<dbReference type="InterPro" id="IPR016039">
    <property type="entry name" value="Thiolase-like"/>
</dbReference>
<accession>A0AA37BRY1</accession>
<feature type="domain" description="Thiolase C-terminal" evidence="2">
    <location>
        <begin position="243"/>
        <end position="385"/>
    </location>
</feature>
<protein>
    <submittedName>
        <fullName evidence="3">Acetyl-CoA acetyltransferase</fullName>
    </submittedName>
</protein>
<organism evidence="3 4">
    <name type="scientific">Thermogymnomonas acidicola</name>
    <dbReference type="NCBI Taxonomy" id="399579"/>
    <lineage>
        <taxon>Archaea</taxon>
        <taxon>Methanobacteriati</taxon>
        <taxon>Thermoplasmatota</taxon>
        <taxon>Thermoplasmata</taxon>
        <taxon>Thermoplasmatales</taxon>
        <taxon>Thermogymnomonas</taxon>
    </lineage>
</organism>
<dbReference type="Gene3D" id="3.40.47.10">
    <property type="match status" value="1"/>
</dbReference>
<dbReference type="Proteomes" id="UP000632195">
    <property type="component" value="Unassembled WGS sequence"/>
</dbReference>
<dbReference type="GO" id="GO:0008299">
    <property type="term" value="P:isoprenoid biosynthetic process"/>
    <property type="evidence" value="ECO:0007669"/>
    <property type="project" value="UniProtKB-KW"/>
</dbReference>